<protein>
    <recommendedName>
        <fullName evidence="1">Polymerase nucleotidyl transferase domain-containing protein</fullName>
    </recommendedName>
</protein>
<dbReference type="InterPro" id="IPR043519">
    <property type="entry name" value="NT_sf"/>
</dbReference>
<dbReference type="SUPFAM" id="SSF81301">
    <property type="entry name" value="Nucleotidyltransferase"/>
    <property type="match status" value="1"/>
</dbReference>
<name>A0ABP8A6Q4_9MICO</name>
<proteinExistence type="predicted"/>
<accession>A0ABP8A6Q4</accession>
<comment type="caution">
    <text evidence="2">The sequence shown here is derived from an EMBL/GenBank/DDBJ whole genome shotgun (WGS) entry which is preliminary data.</text>
</comment>
<dbReference type="Proteomes" id="UP001501079">
    <property type="component" value="Unassembled WGS sequence"/>
</dbReference>
<reference evidence="3" key="1">
    <citation type="journal article" date="2019" name="Int. J. Syst. Evol. Microbiol.">
        <title>The Global Catalogue of Microorganisms (GCM) 10K type strain sequencing project: providing services to taxonomists for standard genome sequencing and annotation.</title>
        <authorList>
            <consortium name="The Broad Institute Genomics Platform"/>
            <consortium name="The Broad Institute Genome Sequencing Center for Infectious Disease"/>
            <person name="Wu L."/>
            <person name="Ma J."/>
        </authorList>
    </citation>
    <scope>NUCLEOTIDE SEQUENCE [LARGE SCALE GENOMIC DNA]</scope>
    <source>
        <strain evidence="3">JCM 17591</strain>
    </source>
</reference>
<dbReference type="Pfam" id="PF01909">
    <property type="entry name" value="NTP_transf_2"/>
    <property type="match status" value="1"/>
</dbReference>
<feature type="domain" description="Polymerase nucleotidyl transferase" evidence="1">
    <location>
        <begin position="22"/>
        <end position="65"/>
    </location>
</feature>
<dbReference type="Gene3D" id="3.30.460.10">
    <property type="entry name" value="Beta Polymerase, domain 2"/>
    <property type="match status" value="1"/>
</dbReference>
<gene>
    <name evidence="2" type="ORF">GCM10022287_30590</name>
</gene>
<dbReference type="InterPro" id="IPR002934">
    <property type="entry name" value="Polymerase_NTP_transf_dom"/>
</dbReference>
<dbReference type="EMBL" id="BAABBW010000005">
    <property type="protein sequence ID" value="GAA4179005.1"/>
    <property type="molecule type" value="Genomic_DNA"/>
</dbReference>
<dbReference type="CDD" id="cd05403">
    <property type="entry name" value="NT_KNTase_like"/>
    <property type="match status" value="1"/>
</dbReference>
<organism evidence="2 3">
    <name type="scientific">Gryllotalpicola koreensis</name>
    <dbReference type="NCBI Taxonomy" id="993086"/>
    <lineage>
        <taxon>Bacteria</taxon>
        <taxon>Bacillati</taxon>
        <taxon>Actinomycetota</taxon>
        <taxon>Actinomycetes</taxon>
        <taxon>Micrococcales</taxon>
        <taxon>Microbacteriaceae</taxon>
        <taxon>Gryllotalpicola</taxon>
    </lineage>
</organism>
<sequence length="259" mass="28619">MRGRRHIETEDWPMGVADTLSDLLRKVRAEPSVLGVLLTGSQARDGMATAHSDVDVLVVTEDPGRVSLLRTGGVDIGVYTKEQVAAPALPWTDFESWYNRYAFAHAQILFDRSQGELEEWVHGQATLSPDEAIRVAEDQLDGYLNLAVRAAKSDRDRRPWAALMDASESLAFGLTAAFALEARIRPFNKCLAWELERFPLIAGTSEYPLNLFEAVARGDLSASAELGRRLVGHARSRGHDHVVSSWGEDLRILVPSTRG</sequence>
<evidence type="ECO:0000313" key="2">
    <source>
        <dbReference type="EMBL" id="GAA4179005.1"/>
    </source>
</evidence>
<evidence type="ECO:0000259" key="1">
    <source>
        <dbReference type="Pfam" id="PF01909"/>
    </source>
</evidence>
<keyword evidence="3" id="KW-1185">Reference proteome</keyword>
<evidence type="ECO:0000313" key="3">
    <source>
        <dbReference type="Proteomes" id="UP001501079"/>
    </source>
</evidence>